<evidence type="ECO:0000313" key="4">
    <source>
        <dbReference type="Proteomes" id="UP001296921"/>
    </source>
</evidence>
<evidence type="ECO:0000313" key="3">
    <source>
        <dbReference type="EMBL" id="MBK5142961.1"/>
    </source>
</evidence>
<gene>
    <name evidence="3" type="ORF">I2494_04380</name>
</gene>
<feature type="domain" description="Glycosyl transferase family 51" evidence="2">
    <location>
        <begin position="93"/>
        <end position="178"/>
    </location>
</feature>
<comment type="caution">
    <text evidence="3">The sequence shown here is derived from an EMBL/GenBank/DDBJ whole genome shotgun (WGS) entry which is preliminary data.</text>
</comment>
<organism evidence="3 4">
    <name type="scientific">Limnobaculum allomyrinae</name>
    <dbReference type="NCBI Taxonomy" id="2791986"/>
    <lineage>
        <taxon>Bacteria</taxon>
        <taxon>Pseudomonadati</taxon>
        <taxon>Pseudomonadota</taxon>
        <taxon>Gammaproteobacteria</taxon>
        <taxon>Enterobacterales</taxon>
        <taxon>Budviciaceae</taxon>
        <taxon>Limnobaculum</taxon>
    </lineage>
</organism>
<keyword evidence="4" id="KW-1185">Reference proteome</keyword>
<dbReference type="RefSeq" id="WP_218465272.1">
    <property type="nucleotide sequence ID" value="NZ_JADRCR010000001.1"/>
</dbReference>
<evidence type="ECO:0000256" key="1">
    <source>
        <dbReference type="SAM" id="Phobius"/>
    </source>
</evidence>
<reference evidence="3 4" key="1">
    <citation type="submission" date="2020-11" db="EMBL/GenBank/DDBJ databases">
        <title>Insectihabitans protaetiae gen. nov. sp. nov. and Insectihabitans allomyrinae sp. nov., isolated from larvae of Protaetia brevitarsis seulensis and Allomyrina dichotoma, respectively.</title>
        <authorList>
            <person name="Lee S.D."/>
            <person name="Byeon Y.-S."/>
            <person name="Kim S.-M."/>
            <person name="Yang H.L."/>
            <person name="Kim I.S."/>
        </authorList>
    </citation>
    <scope>NUCLEOTIDE SEQUENCE [LARGE SCALE GENOMIC DNA]</scope>
    <source>
        <strain evidence="3 4">BWR-B9</strain>
    </source>
</reference>
<evidence type="ECO:0000259" key="2">
    <source>
        <dbReference type="Pfam" id="PF00912"/>
    </source>
</evidence>
<protein>
    <submittedName>
        <fullName evidence="3">Transglycosylase domain-containing protein</fullName>
    </submittedName>
</protein>
<dbReference type="EMBL" id="JADRCR010000001">
    <property type="protein sequence ID" value="MBK5142961.1"/>
    <property type="molecule type" value="Genomic_DNA"/>
</dbReference>
<sequence>MIKKILRWLLCITATFFTGIIFALCGYYFVEIAPHRSEINALSQSLNQASRHNPQVDPLLSVIYPSPSIYVYAARDLFSNFHQGQRISQGKYHLHNALWQLWLTVLYSQSEINSVWLSNAYFGTDNGKPVYGLENAARIRFSVPVSALNCSQTVELLAMLHAPSLYKAKPEFFKQRVEKLELKGCSDRSGKQE</sequence>
<accession>A0ABS1IMJ2</accession>
<dbReference type="Proteomes" id="UP001296921">
    <property type="component" value="Unassembled WGS sequence"/>
</dbReference>
<keyword evidence="1" id="KW-1133">Transmembrane helix</keyword>
<proteinExistence type="predicted"/>
<dbReference type="InterPro" id="IPR001264">
    <property type="entry name" value="Glyco_trans_51"/>
</dbReference>
<feature type="transmembrane region" description="Helical" evidence="1">
    <location>
        <begin position="7"/>
        <end position="30"/>
    </location>
</feature>
<keyword evidence="1" id="KW-0472">Membrane</keyword>
<keyword evidence="1" id="KW-0812">Transmembrane</keyword>
<dbReference type="Pfam" id="PF00912">
    <property type="entry name" value="Transgly"/>
    <property type="match status" value="1"/>
</dbReference>
<name>A0ABS1IMJ2_9GAMM</name>